<keyword evidence="3" id="KW-0804">Transcription</keyword>
<organism evidence="6 7">
    <name type="scientific">Flavobacterium noncentrifugens</name>
    <dbReference type="NCBI Taxonomy" id="1128970"/>
    <lineage>
        <taxon>Bacteria</taxon>
        <taxon>Pseudomonadati</taxon>
        <taxon>Bacteroidota</taxon>
        <taxon>Flavobacteriia</taxon>
        <taxon>Flavobacteriales</taxon>
        <taxon>Flavobacteriaceae</taxon>
        <taxon>Flavobacterium</taxon>
    </lineage>
</organism>
<dbReference type="GO" id="GO:0003677">
    <property type="term" value="F:DNA binding"/>
    <property type="evidence" value="ECO:0007669"/>
    <property type="project" value="UniProtKB-UniRule"/>
</dbReference>
<dbReference type="PANTHER" id="PTHR47506">
    <property type="entry name" value="TRANSCRIPTIONAL REGULATORY PROTEIN"/>
    <property type="match status" value="1"/>
</dbReference>
<dbReference type="EMBL" id="FNEZ01000001">
    <property type="protein sequence ID" value="SDJ38561.1"/>
    <property type="molecule type" value="Genomic_DNA"/>
</dbReference>
<feature type="domain" description="HTH tetR-type" evidence="5">
    <location>
        <begin position="8"/>
        <end position="68"/>
    </location>
</feature>
<feature type="DNA-binding region" description="H-T-H motif" evidence="4">
    <location>
        <begin position="31"/>
        <end position="50"/>
    </location>
</feature>
<dbReference type="Pfam" id="PF00440">
    <property type="entry name" value="TetR_N"/>
    <property type="match status" value="1"/>
</dbReference>
<dbReference type="STRING" id="1128970.SAMN04487935_0895"/>
<evidence type="ECO:0000256" key="1">
    <source>
        <dbReference type="ARBA" id="ARBA00023015"/>
    </source>
</evidence>
<evidence type="ECO:0000313" key="7">
    <source>
        <dbReference type="Proteomes" id="UP000199580"/>
    </source>
</evidence>
<dbReference type="InterPro" id="IPR011075">
    <property type="entry name" value="TetR_C"/>
</dbReference>
<name>A0A1G8TAQ0_9FLAO</name>
<keyword evidence="1" id="KW-0805">Transcription regulation</keyword>
<dbReference type="SUPFAM" id="SSF46689">
    <property type="entry name" value="Homeodomain-like"/>
    <property type="match status" value="1"/>
</dbReference>
<gene>
    <name evidence="6" type="ORF">SAMN04487935_0895</name>
</gene>
<dbReference type="InterPro" id="IPR001647">
    <property type="entry name" value="HTH_TetR"/>
</dbReference>
<evidence type="ECO:0000256" key="4">
    <source>
        <dbReference type="PROSITE-ProRule" id="PRU00335"/>
    </source>
</evidence>
<reference evidence="6 7" key="1">
    <citation type="submission" date="2016-10" db="EMBL/GenBank/DDBJ databases">
        <authorList>
            <person name="de Groot N.N."/>
        </authorList>
    </citation>
    <scope>NUCLEOTIDE SEQUENCE [LARGE SCALE GENOMIC DNA]</scope>
    <source>
        <strain evidence="6 7">CGMCC 1.10076</strain>
    </source>
</reference>
<keyword evidence="7" id="KW-1185">Reference proteome</keyword>
<proteinExistence type="predicted"/>
<accession>A0A1G8TAQ0</accession>
<dbReference type="InterPro" id="IPR009057">
    <property type="entry name" value="Homeodomain-like_sf"/>
</dbReference>
<protein>
    <submittedName>
        <fullName evidence="6">Transcriptional regulator, TetR family</fullName>
    </submittedName>
</protein>
<evidence type="ECO:0000256" key="3">
    <source>
        <dbReference type="ARBA" id="ARBA00023163"/>
    </source>
</evidence>
<evidence type="ECO:0000313" key="6">
    <source>
        <dbReference type="EMBL" id="SDJ38561.1"/>
    </source>
</evidence>
<dbReference type="InterPro" id="IPR036271">
    <property type="entry name" value="Tet_transcr_reg_TetR-rel_C_sf"/>
</dbReference>
<dbReference type="Proteomes" id="UP000199580">
    <property type="component" value="Unassembled WGS sequence"/>
</dbReference>
<dbReference type="Gene3D" id="1.10.357.10">
    <property type="entry name" value="Tetracycline Repressor, domain 2"/>
    <property type="match status" value="1"/>
</dbReference>
<dbReference type="PROSITE" id="PS50977">
    <property type="entry name" value="HTH_TETR_2"/>
    <property type="match status" value="1"/>
</dbReference>
<dbReference type="SUPFAM" id="SSF48498">
    <property type="entry name" value="Tetracyclin repressor-like, C-terminal domain"/>
    <property type="match status" value="1"/>
</dbReference>
<dbReference type="PANTHER" id="PTHR47506:SF3">
    <property type="entry name" value="HTH-TYPE TRANSCRIPTIONAL REGULATOR LMRA"/>
    <property type="match status" value="1"/>
</dbReference>
<sequence length="197" mass="21767">MTIMSKAERTRNFIIEKTAPIFNRKGFAGTSLFDMTEATGLTKGSIYGNFTNKDEVALEVFKFNVSKMQAMFDAEINSKTTAKGKLLAYADFYDKSSMAIFPNGGCPIMNTAIEADDTHAELKESSLRALLMWKSSLEKIVVDGISNGEFRNSTNPEEAALGILAMIEGGVMISKLSGKINYMKSIMTTLRYYIESL</sequence>
<evidence type="ECO:0000256" key="2">
    <source>
        <dbReference type="ARBA" id="ARBA00023125"/>
    </source>
</evidence>
<dbReference type="AlphaFoldDB" id="A0A1G8TAQ0"/>
<dbReference type="PRINTS" id="PR00455">
    <property type="entry name" value="HTHTETR"/>
</dbReference>
<keyword evidence="2 4" id="KW-0238">DNA-binding</keyword>
<evidence type="ECO:0000259" key="5">
    <source>
        <dbReference type="PROSITE" id="PS50977"/>
    </source>
</evidence>
<dbReference type="Pfam" id="PF16925">
    <property type="entry name" value="TetR_C_13"/>
    <property type="match status" value="1"/>
</dbReference>